<feature type="transmembrane region" description="Helical" evidence="1">
    <location>
        <begin position="242"/>
        <end position="261"/>
    </location>
</feature>
<feature type="transmembrane region" description="Helical" evidence="1">
    <location>
        <begin position="121"/>
        <end position="138"/>
    </location>
</feature>
<dbReference type="OrthoDB" id="119937at2"/>
<comment type="caution">
    <text evidence="2">The sequence shown here is derived from an EMBL/GenBank/DDBJ whole genome shotgun (WGS) entry which is preliminary data.</text>
</comment>
<keyword evidence="1" id="KW-1133">Transmembrane helix</keyword>
<feature type="transmembrane region" description="Helical" evidence="1">
    <location>
        <begin position="175"/>
        <end position="196"/>
    </location>
</feature>
<feature type="transmembrane region" description="Helical" evidence="1">
    <location>
        <begin position="267"/>
        <end position="284"/>
    </location>
</feature>
<keyword evidence="1" id="KW-0812">Transmembrane</keyword>
<feature type="transmembrane region" description="Helical" evidence="1">
    <location>
        <begin position="93"/>
        <end position="114"/>
    </location>
</feature>
<keyword evidence="3" id="KW-1185">Reference proteome</keyword>
<feature type="transmembrane region" description="Helical" evidence="1">
    <location>
        <begin position="37"/>
        <end position="52"/>
    </location>
</feature>
<evidence type="ECO:0008006" key="4">
    <source>
        <dbReference type="Google" id="ProtNLM"/>
    </source>
</evidence>
<feature type="transmembrane region" description="Helical" evidence="1">
    <location>
        <begin position="150"/>
        <end position="168"/>
    </location>
</feature>
<proteinExistence type="predicted"/>
<feature type="transmembrane region" description="Helical" evidence="1">
    <location>
        <begin position="208"/>
        <end position="230"/>
    </location>
</feature>
<dbReference type="AlphaFoldDB" id="A0A3R9WE60"/>
<gene>
    <name evidence="2" type="ORF">EDE15_0550</name>
</gene>
<name>A0A3R9WE60_9BACT</name>
<sequence length="294" mass="31317">MHRKQTVWIGFLLLCLLRATAWIIPSNPDSLPAAEQQALLYGIAGIGAFLFARRGLTHRLGTSAWASLSITSVGLLGLPVVLIGWAQGSITETGISALFAAVPAVVAIGMATGTEGAGRKFLTPALVAFGGALLLLPVDLPGSLSGDLKLAGLILAILLVGICSVRMFRLLQSVAYLDAVVIIGLSNAVFLMIYCITNGSFLWRWNQLAPITSIASSIDLIEIALLVWLLRELPPIRLSARYLVIPLLTVIEGYIVLQPQITARLTVGTTLLTASAAWILFARIEENEPVLSLS</sequence>
<dbReference type="Proteomes" id="UP000269669">
    <property type="component" value="Unassembled WGS sequence"/>
</dbReference>
<organism evidence="2 3">
    <name type="scientific">Edaphobacter aggregans</name>
    <dbReference type="NCBI Taxonomy" id="570835"/>
    <lineage>
        <taxon>Bacteria</taxon>
        <taxon>Pseudomonadati</taxon>
        <taxon>Acidobacteriota</taxon>
        <taxon>Terriglobia</taxon>
        <taxon>Terriglobales</taxon>
        <taxon>Acidobacteriaceae</taxon>
        <taxon>Edaphobacter</taxon>
    </lineage>
</organism>
<reference evidence="2 3" key="1">
    <citation type="submission" date="2018-12" db="EMBL/GenBank/DDBJ databases">
        <title>Sequencing of bacterial isolates from soil warming experiment in Harvard Forest, Massachusetts, USA.</title>
        <authorList>
            <person name="Deangelis K."/>
        </authorList>
    </citation>
    <scope>NUCLEOTIDE SEQUENCE [LARGE SCALE GENOMIC DNA]</scope>
    <source>
        <strain evidence="2 3">EB153</strain>
    </source>
</reference>
<evidence type="ECO:0000313" key="3">
    <source>
        <dbReference type="Proteomes" id="UP000269669"/>
    </source>
</evidence>
<protein>
    <recommendedName>
        <fullName evidence="4">EamA-like transporter family protein</fullName>
    </recommendedName>
</protein>
<evidence type="ECO:0000256" key="1">
    <source>
        <dbReference type="SAM" id="Phobius"/>
    </source>
</evidence>
<keyword evidence="1" id="KW-0472">Membrane</keyword>
<accession>A0A3R9WE60</accession>
<dbReference type="EMBL" id="RSDW01000001">
    <property type="protein sequence ID" value="RSL15074.1"/>
    <property type="molecule type" value="Genomic_DNA"/>
</dbReference>
<evidence type="ECO:0000313" key="2">
    <source>
        <dbReference type="EMBL" id="RSL15074.1"/>
    </source>
</evidence>
<dbReference type="RefSeq" id="WP_125483861.1">
    <property type="nucleotide sequence ID" value="NZ_RSDW01000001.1"/>
</dbReference>
<feature type="transmembrane region" description="Helical" evidence="1">
    <location>
        <begin position="64"/>
        <end position="87"/>
    </location>
</feature>